<dbReference type="Gene3D" id="3.10.110.10">
    <property type="entry name" value="Ubiquitin Conjugating Enzyme"/>
    <property type="match status" value="1"/>
</dbReference>
<dbReference type="SMART" id="SM00212">
    <property type="entry name" value="UBCc"/>
    <property type="match status" value="1"/>
</dbReference>
<evidence type="ECO:0000313" key="6">
    <source>
        <dbReference type="Proteomes" id="UP001472866"/>
    </source>
</evidence>
<feature type="region of interest" description="Disordered" evidence="3">
    <location>
        <begin position="313"/>
        <end position="335"/>
    </location>
</feature>
<dbReference type="EMBL" id="CP151503">
    <property type="protein sequence ID" value="WZN60530.1"/>
    <property type="molecule type" value="Genomic_DNA"/>
</dbReference>
<evidence type="ECO:0000256" key="1">
    <source>
        <dbReference type="ARBA" id="ARBA00022679"/>
    </source>
</evidence>
<dbReference type="InterPro" id="IPR057734">
    <property type="entry name" value="UBE2O-like_SH3-C"/>
</dbReference>
<dbReference type="Pfam" id="PF23043">
    <property type="entry name" value="SH3-B_UBE2O"/>
    <property type="match status" value="1"/>
</dbReference>
<dbReference type="GO" id="GO:0061631">
    <property type="term" value="F:ubiquitin conjugating enzyme activity"/>
    <property type="evidence" value="ECO:0007669"/>
    <property type="project" value="TreeGrafter"/>
</dbReference>
<dbReference type="Pfam" id="PF00179">
    <property type="entry name" value="UQ_con"/>
    <property type="match status" value="1"/>
</dbReference>
<dbReference type="PANTHER" id="PTHR46116">
    <property type="entry name" value="(E3-INDEPENDENT) E2 UBIQUITIN-CONJUGATING ENZYME"/>
    <property type="match status" value="1"/>
</dbReference>
<gene>
    <name evidence="5" type="ORF">HKI87_03g20640</name>
</gene>
<dbReference type="SUPFAM" id="SSF54495">
    <property type="entry name" value="UBC-like"/>
    <property type="match status" value="1"/>
</dbReference>
<organism evidence="5 6">
    <name type="scientific">Chloropicon roscoffensis</name>
    <dbReference type="NCBI Taxonomy" id="1461544"/>
    <lineage>
        <taxon>Eukaryota</taxon>
        <taxon>Viridiplantae</taxon>
        <taxon>Chlorophyta</taxon>
        <taxon>Chloropicophyceae</taxon>
        <taxon>Chloropicales</taxon>
        <taxon>Chloropicaceae</taxon>
        <taxon>Chloropicon</taxon>
    </lineage>
</organism>
<proteinExistence type="predicted"/>
<evidence type="ECO:0000256" key="2">
    <source>
        <dbReference type="ARBA" id="ARBA00022786"/>
    </source>
</evidence>
<keyword evidence="1" id="KW-0808">Transferase</keyword>
<evidence type="ECO:0000259" key="4">
    <source>
        <dbReference type="PROSITE" id="PS50127"/>
    </source>
</evidence>
<dbReference type="AlphaFoldDB" id="A0AAX4P4G1"/>
<evidence type="ECO:0000313" key="5">
    <source>
        <dbReference type="EMBL" id="WZN60530.1"/>
    </source>
</evidence>
<feature type="compositionally biased region" description="Acidic residues" evidence="3">
    <location>
        <begin position="48"/>
        <end position="57"/>
    </location>
</feature>
<dbReference type="InterPro" id="IPR016135">
    <property type="entry name" value="UBQ-conjugating_enzyme/RWD"/>
</dbReference>
<keyword evidence="2" id="KW-0833">Ubl conjugation pathway</keyword>
<name>A0AAX4P4G1_9CHLO</name>
<dbReference type="InterPro" id="IPR057733">
    <property type="entry name" value="UBE2O-like_SH3-B"/>
</dbReference>
<reference evidence="5 6" key="1">
    <citation type="submission" date="2024-03" db="EMBL/GenBank/DDBJ databases">
        <title>Complete genome sequence of the green alga Chloropicon roscoffensis RCC1871.</title>
        <authorList>
            <person name="Lemieux C."/>
            <person name="Pombert J.-F."/>
            <person name="Otis C."/>
            <person name="Turmel M."/>
        </authorList>
    </citation>
    <scope>NUCLEOTIDE SEQUENCE [LARGE SCALE GENOMIC DNA]</scope>
    <source>
        <strain evidence="5 6">RCC1871</strain>
    </source>
</reference>
<keyword evidence="6" id="KW-1185">Reference proteome</keyword>
<evidence type="ECO:0000256" key="3">
    <source>
        <dbReference type="SAM" id="MobiDB-lite"/>
    </source>
</evidence>
<dbReference type="Pfam" id="PF23044">
    <property type="entry name" value="SH3-C_UBE2O"/>
    <property type="match status" value="1"/>
</dbReference>
<protein>
    <submittedName>
        <fullName evidence="5">Ubiquitin-conjugating enzyme</fullName>
    </submittedName>
</protein>
<sequence>MSPRANSETAGTATQQLFSSDVVSRKVFSSARQTDDVNFGVVVRSREDEESDTDDEYSNGRLASNEEVSVSWFGSRRDATENQKDLQVVDRPFYFGEIVASASDTVGTSGVITGARMTVDLLTLDQKIIRNIDTRNVRHVLTHKPGKWVLGSNYANSPWLGKVEDVREEIEVEFRDGSRCIIDPIGQYKIETYSDVYWTDDSKSDFEGRDCRFYPGQRVKVKDRRVLETARWIVGGPSDHKRAVVCNIQETMLQLRWVMPIPTCSDATAAADPPPVDCAPFDVIPLEFDEYCNTDWCIGDWCMFLRNERDEENGAQQEGLGEERRQPPGRMSSLSRKKKLMAVICSHTVCDVRWQDGRLTKNVPGKDLIALKHCDESDFWPNDFVITRQQGNEVRKSGVVQTVDHKARTAVVRWQAKTERVEDFILLKEEETVSLYALDSHPDFGHYCIGSMVVLLDADRASLRYSGREPDHGATFGQIRALDNGKLHVMWADGSISSEYPADVFCLDVDDDDDSYSYSTDYSYDDYSDEYSWETMSQDEVVVDDRGDPMPVEDLGGAMETRLNLREEKPDDGEPSLPFEVISEAPSDHYFKERGDQDAGNAKKLHKIILKEWKILQKNLPAGVSVMAYEDRMDLMRAVIVGSPGTPYHYGLFAFDIFLPERYPEVPPEVYYWSHGYRINPNLYESGRVCLSLLGTWGGRGIEVWDPAQSSIFQVLVSIQGLVLNKEPYYNEAGYDKIVGSKEAASASIFYNESARLGTLKSILKLIANPPAGFERMLRQHFRSCSQKILDSLEPKEGSEGFRMMVKQLKHHVVKALEAL</sequence>
<feature type="domain" description="UBC core" evidence="4">
    <location>
        <begin position="604"/>
        <end position="764"/>
    </location>
</feature>
<dbReference type="CDD" id="cd23837">
    <property type="entry name" value="UBCc_UBE2O"/>
    <property type="match status" value="1"/>
</dbReference>
<feature type="region of interest" description="Disordered" evidence="3">
    <location>
        <begin position="39"/>
        <end position="61"/>
    </location>
</feature>
<dbReference type="PROSITE" id="PS50127">
    <property type="entry name" value="UBC_2"/>
    <property type="match status" value="1"/>
</dbReference>
<dbReference type="InterPro" id="IPR057735">
    <property type="entry name" value="UBE2O-like_tSH3-B"/>
</dbReference>
<dbReference type="Proteomes" id="UP001472866">
    <property type="component" value="Chromosome 03"/>
</dbReference>
<accession>A0AAX4P4G1</accession>
<dbReference type="PANTHER" id="PTHR46116:SF15">
    <property type="entry name" value="(E3-INDEPENDENT) E2 UBIQUITIN-CONJUGATING ENZYME"/>
    <property type="match status" value="1"/>
</dbReference>
<dbReference type="InterPro" id="IPR000608">
    <property type="entry name" value="UBC"/>
</dbReference>
<dbReference type="Pfam" id="PF23046">
    <property type="entry name" value="tSH3-B_UBE2O"/>
    <property type="match status" value="1"/>
</dbReference>